<dbReference type="EMBL" id="EAAA01001389">
    <property type="status" value="NOT_ANNOTATED_CDS"/>
    <property type="molecule type" value="Genomic_DNA"/>
</dbReference>
<evidence type="ECO:0000313" key="9">
    <source>
        <dbReference type="Proteomes" id="UP000008144"/>
    </source>
</evidence>
<feature type="domain" description="UmuC" evidence="7">
    <location>
        <begin position="10"/>
        <end position="252"/>
    </location>
</feature>
<keyword evidence="3" id="KW-0479">Metal-binding</keyword>
<organism evidence="8 9">
    <name type="scientific">Ciona intestinalis</name>
    <name type="common">Transparent sea squirt</name>
    <name type="synonym">Ascidia intestinalis</name>
    <dbReference type="NCBI Taxonomy" id="7719"/>
    <lineage>
        <taxon>Eukaryota</taxon>
        <taxon>Metazoa</taxon>
        <taxon>Chordata</taxon>
        <taxon>Tunicata</taxon>
        <taxon>Ascidiacea</taxon>
        <taxon>Phlebobranchia</taxon>
        <taxon>Cionidae</taxon>
        <taxon>Ciona</taxon>
    </lineage>
</organism>
<dbReference type="InterPro" id="IPR043502">
    <property type="entry name" value="DNA/RNA_pol_sf"/>
</dbReference>
<dbReference type="GO" id="GO:0016740">
    <property type="term" value="F:transferase activity"/>
    <property type="evidence" value="ECO:0007669"/>
    <property type="project" value="UniProtKB-KW"/>
</dbReference>
<dbReference type="Gene3D" id="3.30.70.270">
    <property type="match status" value="1"/>
</dbReference>
<dbReference type="GeneTree" id="ENSGT00940000157048"/>
<dbReference type="GO" id="GO:0006281">
    <property type="term" value="P:DNA repair"/>
    <property type="evidence" value="ECO:0007669"/>
    <property type="project" value="UniProtKB-KW"/>
</dbReference>
<dbReference type="GO" id="GO:0071897">
    <property type="term" value="P:DNA biosynthetic process"/>
    <property type="evidence" value="ECO:0007669"/>
    <property type="project" value="UniProtKB-ARBA"/>
</dbReference>
<keyword evidence="2" id="KW-0808">Transferase</keyword>
<evidence type="ECO:0000256" key="5">
    <source>
        <dbReference type="ARBA" id="ARBA00023204"/>
    </source>
</evidence>
<reference evidence="9" key="1">
    <citation type="journal article" date="2002" name="Science">
        <title>The draft genome of Ciona intestinalis: insights into chordate and vertebrate origins.</title>
        <authorList>
            <person name="Dehal P."/>
            <person name="Satou Y."/>
            <person name="Campbell R.K."/>
            <person name="Chapman J."/>
            <person name="Degnan B."/>
            <person name="De Tomaso A."/>
            <person name="Davidson B."/>
            <person name="Di Gregorio A."/>
            <person name="Gelpke M."/>
            <person name="Goodstein D.M."/>
            <person name="Harafuji N."/>
            <person name="Hastings K.E."/>
            <person name="Ho I."/>
            <person name="Hotta K."/>
            <person name="Huang W."/>
            <person name="Kawashima T."/>
            <person name="Lemaire P."/>
            <person name="Martinez D."/>
            <person name="Meinertzhagen I.A."/>
            <person name="Necula S."/>
            <person name="Nonaka M."/>
            <person name="Putnam N."/>
            <person name="Rash S."/>
            <person name="Saiga H."/>
            <person name="Satake M."/>
            <person name="Terry A."/>
            <person name="Yamada L."/>
            <person name="Wang H.G."/>
            <person name="Awazu S."/>
            <person name="Azumi K."/>
            <person name="Boore J."/>
            <person name="Branno M."/>
            <person name="Chin-Bow S."/>
            <person name="DeSantis R."/>
            <person name="Doyle S."/>
            <person name="Francino P."/>
            <person name="Keys D.N."/>
            <person name="Haga S."/>
            <person name="Hayashi H."/>
            <person name="Hino K."/>
            <person name="Imai K.S."/>
            <person name="Inaba K."/>
            <person name="Kano S."/>
            <person name="Kobayashi K."/>
            <person name="Kobayashi M."/>
            <person name="Lee B.I."/>
            <person name="Makabe K.W."/>
            <person name="Manohar C."/>
            <person name="Matassi G."/>
            <person name="Medina M."/>
            <person name="Mochizuki Y."/>
            <person name="Mount S."/>
            <person name="Morishita T."/>
            <person name="Miura S."/>
            <person name="Nakayama A."/>
            <person name="Nishizaka S."/>
            <person name="Nomoto H."/>
            <person name="Ohta F."/>
            <person name="Oishi K."/>
            <person name="Rigoutsos I."/>
            <person name="Sano M."/>
            <person name="Sasaki A."/>
            <person name="Sasakura Y."/>
            <person name="Shoguchi E."/>
            <person name="Shin-i T."/>
            <person name="Spagnuolo A."/>
            <person name="Stainier D."/>
            <person name="Suzuki M.M."/>
            <person name="Tassy O."/>
            <person name="Takatori N."/>
            <person name="Tokuoka M."/>
            <person name="Yagi K."/>
            <person name="Yoshizaki F."/>
            <person name="Wada S."/>
            <person name="Zhang C."/>
            <person name="Hyatt P.D."/>
            <person name="Larimer F."/>
            <person name="Detter C."/>
            <person name="Doggett N."/>
            <person name="Glavina T."/>
            <person name="Hawkins T."/>
            <person name="Richardson P."/>
            <person name="Lucas S."/>
            <person name="Kohara Y."/>
            <person name="Levine M."/>
            <person name="Satoh N."/>
            <person name="Rokhsar D.S."/>
        </authorList>
    </citation>
    <scope>NUCLEOTIDE SEQUENCE [LARGE SCALE GENOMIC DNA]</scope>
</reference>
<dbReference type="SUPFAM" id="SSF56672">
    <property type="entry name" value="DNA/RNA polymerases"/>
    <property type="match status" value="1"/>
</dbReference>
<dbReference type="GO" id="GO:0005634">
    <property type="term" value="C:nucleus"/>
    <property type="evidence" value="ECO:0007669"/>
    <property type="project" value="UniProtKB-SubCell"/>
</dbReference>
<keyword evidence="5" id="KW-0234">DNA repair</keyword>
<evidence type="ECO:0000256" key="4">
    <source>
        <dbReference type="ARBA" id="ARBA00022763"/>
    </source>
</evidence>
<keyword evidence="4" id="KW-0227">DNA damage</keyword>
<proteinExistence type="predicted"/>
<reference evidence="8" key="3">
    <citation type="submission" date="2025-08" db="UniProtKB">
        <authorList>
            <consortium name="Ensembl"/>
        </authorList>
    </citation>
    <scope>IDENTIFICATION</scope>
</reference>
<dbReference type="Pfam" id="PF00817">
    <property type="entry name" value="IMS"/>
    <property type="match status" value="1"/>
</dbReference>
<dbReference type="InterPro" id="IPR001126">
    <property type="entry name" value="UmuC"/>
</dbReference>
<evidence type="ECO:0000313" key="8">
    <source>
        <dbReference type="Ensembl" id="ENSCINP00000000022.3"/>
    </source>
</evidence>
<evidence type="ECO:0000259" key="7">
    <source>
        <dbReference type="PROSITE" id="PS50173"/>
    </source>
</evidence>
<dbReference type="InParanoid" id="F6WHL2"/>
<keyword evidence="6" id="KW-0539">Nucleus</keyword>
<dbReference type="HOGENOM" id="CLU_012348_7_0_1"/>
<evidence type="ECO:0000256" key="6">
    <source>
        <dbReference type="ARBA" id="ARBA00023242"/>
    </source>
</evidence>
<dbReference type="Gene3D" id="1.10.150.20">
    <property type="entry name" value="5' to 3' exonuclease, C-terminal subdomain"/>
    <property type="match status" value="1"/>
</dbReference>
<evidence type="ECO:0000256" key="2">
    <source>
        <dbReference type="ARBA" id="ARBA00022679"/>
    </source>
</evidence>
<dbReference type="GO" id="GO:0046872">
    <property type="term" value="F:metal ion binding"/>
    <property type="evidence" value="ECO:0007669"/>
    <property type="project" value="UniProtKB-KW"/>
</dbReference>
<evidence type="ECO:0000256" key="1">
    <source>
        <dbReference type="ARBA" id="ARBA00004123"/>
    </source>
</evidence>
<name>F6WHL2_CIOIN</name>
<sequence length="288" mass="31700">MSSFPSNRVVVLVDMDCFYVQVEQRRDSSLKGKPCAVVQYNQWKGGGIIAVSYEARDEGVTRNMRGDDAKAKCPEIILCKVPMANGKADLTRYRDAGAEVIQVLLQFGGVVERASVDEAYIDLTSVVDASMKEKRILPDLEQMGNTYVVGYPKDSCDDTTNARESGLSAYRDSANSDPDAERLLVAAAIVEKMRLAIYQQTSFRCSAGISHNKMLSKLSCGINKPNKQTILPFNMVAGLFQTIKIGKIRNLGGKLGKEIMFRFGVEKIGHLTNQTKQHLVDGFGEKTG</sequence>
<dbReference type="AlphaFoldDB" id="F6WHL2"/>
<reference evidence="8" key="4">
    <citation type="submission" date="2025-09" db="UniProtKB">
        <authorList>
            <consortium name="Ensembl"/>
        </authorList>
    </citation>
    <scope>IDENTIFICATION</scope>
</reference>
<dbReference type="Gene3D" id="3.40.1170.60">
    <property type="match status" value="1"/>
</dbReference>
<protein>
    <recommendedName>
        <fullName evidence="7">UmuC domain-containing protein</fullName>
    </recommendedName>
</protein>
<keyword evidence="9" id="KW-1185">Reference proteome</keyword>
<dbReference type="Pfam" id="PF21704">
    <property type="entry name" value="POLH-Rev1_HhH"/>
    <property type="match status" value="1"/>
</dbReference>
<dbReference type="OMA" id="WFTRSDA"/>
<comment type="subcellular location">
    <subcellularLocation>
        <location evidence="1">Nucleus</location>
    </subcellularLocation>
</comment>
<dbReference type="Proteomes" id="UP000008144">
    <property type="component" value="Chromosome 2"/>
</dbReference>
<dbReference type="InterPro" id="IPR052230">
    <property type="entry name" value="DNA_polymerase_eta"/>
</dbReference>
<dbReference type="Ensembl" id="ENSCINT00000000022.3">
    <property type="protein sequence ID" value="ENSCINP00000000022.3"/>
    <property type="gene ID" value="ENSCING00000000016.3"/>
</dbReference>
<accession>F6WHL2</accession>
<dbReference type="PROSITE" id="PS50173">
    <property type="entry name" value="UMUC"/>
    <property type="match status" value="1"/>
</dbReference>
<dbReference type="InterPro" id="IPR043128">
    <property type="entry name" value="Rev_trsase/Diguanyl_cyclase"/>
</dbReference>
<dbReference type="PANTHER" id="PTHR45873:SF1">
    <property type="entry name" value="DNA POLYMERASE ETA"/>
    <property type="match status" value="1"/>
</dbReference>
<reference evidence="8" key="2">
    <citation type="journal article" date="2008" name="Genome Biol.">
        <title>Improved genome assembly and evidence-based global gene model set for the chordate Ciona intestinalis: new insight into intron and operon populations.</title>
        <authorList>
            <person name="Satou Y."/>
            <person name="Mineta K."/>
            <person name="Ogasawara M."/>
            <person name="Sasakura Y."/>
            <person name="Shoguchi E."/>
            <person name="Ueno K."/>
            <person name="Yamada L."/>
            <person name="Matsumoto J."/>
            <person name="Wasserscheid J."/>
            <person name="Dewar K."/>
            <person name="Wiley G.B."/>
            <person name="Macmil S.L."/>
            <person name="Roe B.A."/>
            <person name="Zeller R.W."/>
            <person name="Hastings K.E."/>
            <person name="Lemaire P."/>
            <person name="Lindquist E."/>
            <person name="Endo T."/>
            <person name="Hotta K."/>
            <person name="Inaba K."/>
        </authorList>
    </citation>
    <scope>NUCLEOTIDE SEQUENCE [LARGE SCALE GENOMIC DNA]</scope>
    <source>
        <strain evidence="8">wild type</strain>
    </source>
</reference>
<evidence type="ECO:0000256" key="3">
    <source>
        <dbReference type="ARBA" id="ARBA00022723"/>
    </source>
</evidence>
<dbReference type="FunFam" id="3.40.1170.60:FF:000028">
    <property type="entry name" value="DNA polymerase eta"/>
    <property type="match status" value="1"/>
</dbReference>
<dbReference type="FunFam" id="3.30.70.270:FF:000022">
    <property type="entry name" value="DNA polymerase eta"/>
    <property type="match status" value="1"/>
</dbReference>
<dbReference type="PANTHER" id="PTHR45873">
    <property type="entry name" value="DNA POLYMERASE ETA"/>
    <property type="match status" value="1"/>
</dbReference>
<dbReference type="STRING" id="7719.ENSCINP00000000022"/>